<gene>
    <name evidence="2" type="ORF">AADEFJLK_01511</name>
    <name evidence="1" type="ORF">CEK71_05470</name>
</gene>
<organism evidence="1 3">
    <name type="scientific">Methylovulum psychrotolerans</name>
    <dbReference type="NCBI Taxonomy" id="1704499"/>
    <lineage>
        <taxon>Bacteria</taxon>
        <taxon>Pseudomonadati</taxon>
        <taxon>Pseudomonadota</taxon>
        <taxon>Gammaproteobacteria</taxon>
        <taxon>Methylococcales</taxon>
        <taxon>Methylococcaceae</taxon>
        <taxon>Methylovulum</taxon>
    </lineage>
</organism>
<accession>A0A1Z4BW98</accession>
<reference evidence="1 3" key="1">
    <citation type="submission" date="2017-06" db="EMBL/GenBank/DDBJ databases">
        <title>Genome Sequencing of the methanotroph Methylovulum psychrotolerants str. HV10-M2 isolated from a high-altitude environment.</title>
        <authorList>
            <person name="Mateos-Rivera A."/>
        </authorList>
    </citation>
    <scope>NUCLEOTIDE SEQUENCE [LARGE SCALE GENOMIC DNA]</scope>
    <source>
        <strain evidence="1 3">HV10_M2</strain>
    </source>
</reference>
<dbReference type="RefSeq" id="WP_088618438.1">
    <property type="nucleotide sequence ID" value="NZ_CP022129.1"/>
</dbReference>
<dbReference type="Proteomes" id="UP000197019">
    <property type="component" value="Chromosome"/>
</dbReference>
<evidence type="ECO:0000313" key="1">
    <source>
        <dbReference type="EMBL" id="ASF45561.1"/>
    </source>
</evidence>
<evidence type="ECO:0000313" key="3">
    <source>
        <dbReference type="Proteomes" id="UP000197019"/>
    </source>
</evidence>
<dbReference type="PROSITE" id="PS51257">
    <property type="entry name" value="PROKAR_LIPOPROTEIN"/>
    <property type="match status" value="1"/>
</dbReference>
<dbReference type="EMBL" id="CP022129">
    <property type="protein sequence ID" value="ASF45561.1"/>
    <property type="molecule type" value="Genomic_DNA"/>
</dbReference>
<sequence length="138" mass="15713">MKKRLLIALLPVLLTACAEKDQYQAAVLAHIQKDQQLQQEQHLKDYKIDPERLAKCVVDTSANKMPGIFIYDPSRLTAFRNYTKMLNAPFAPDPKKAFEELRILFTPEHTLAEAHANFTESMLDCYSAMVSESEPDAK</sequence>
<protein>
    <recommendedName>
        <fullName evidence="5">Lipoprotein</fullName>
    </recommendedName>
</protein>
<proteinExistence type="predicted"/>
<name>A0A1Z4BW98_9GAMM</name>
<evidence type="ECO:0000313" key="4">
    <source>
        <dbReference type="Proteomes" id="UP000237423"/>
    </source>
</evidence>
<evidence type="ECO:0008006" key="5">
    <source>
        <dbReference type="Google" id="ProtNLM"/>
    </source>
</evidence>
<evidence type="ECO:0000313" key="2">
    <source>
        <dbReference type="EMBL" id="POZ52900.1"/>
    </source>
</evidence>
<dbReference type="AlphaFoldDB" id="A0A1Z4BW98"/>
<keyword evidence="3" id="KW-1185">Reference proteome</keyword>
<reference evidence="2 4" key="2">
    <citation type="submission" date="2017-11" db="EMBL/GenBank/DDBJ databases">
        <title>Draft Genome Sequence of Methylobacter psychrotolerans Sph1T, an Obligate Methanotroph from Low-Temperature Environments.</title>
        <authorList>
            <person name="Oshkin I.Y."/>
            <person name="Miroshnikov K."/>
            <person name="Belova S.E."/>
            <person name="Korzhenkov A."/>
            <person name="Toshchakov S.V."/>
            <person name="Dedysh S.N."/>
        </authorList>
    </citation>
    <scope>NUCLEOTIDE SEQUENCE [LARGE SCALE GENOMIC DNA]</scope>
    <source>
        <strain evidence="2 4">Sph1</strain>
    </source>
</reference>
<dbReference type="EMBL" id="PGFZ01000002">
    <property type="protein sequence ID" value="POZ52900.1"/>
    <property type="molecule type" value="Genomic_DNA"/>
</dbReference>
<dbReference type="KEGG" id="mpsy:CEK71_05470"/>
<dbReference type="OrthoDB" id="5569388at2"/>
<dbReference type="Proteomes" id="UP000237423">
    <property type="component" value="Unassembled WGS sequence"/>
</dbReference>